<keyword evidence="3" id="KW-1185">Reference proteome</keyword>
<protein>
    <recommendedName>
        <fullName evidence="1">F-box domain-containing protein</fullName>
    </recommendedName>
</protein>
<gene>
    <name evidence="2" type="ORF">Egran_04321</name>
</gene>
<feature type="domain" description="F-box" evidence="1">
    <location>
        <begin position="151"/>
        <end position="196"/>
    </location>
</feature>
<evidence type="ECO:0000259" key="1">
    <source>
        <dbReference type="PROSITE" id="PS50181"/>
    </source>
</evidence>
<dbReference type="Proteomes" id="UP000243515">
    <property type="component" value="Unassembled WGS sequence"/>
</dbReference>
<evidence type="ECO:0000313" key="3">
    <source>
        <dbReference type="Proteomes" id="UP000243515"/>
    </source>
</evidence>
<dbReference type="EMBL" id="NPHW01004443">
    <property type="protein sequence ID" value="OXV07914.1"/>
    <property type="molecule type" value="Genomic_DNA"/>
</dbReference>
<organism evidence="2 3">
    <name type="scientific">Elaphomyces granulatus</name>
    <dbReference type="NCBI Taxonomy" id="519963"/>
    <lineage>
        <taxon>Eukaryota</taxon>
        <taxon>Fungi</taxon>
        <taxon>Dikarya</taxon>
        <taxon>Ascomycota</taxon>
        <taxon>Pezizomycotina</taxon>
        <taxon>Eurotiomycetes</taxon>
        <taxon>Eurotiomycetidae</taxon>
        <taxon>Eurotiales</taxon>
        <taxon>Elaphomycetaceae</taxon>
        <taxon>Elaphomyces</taxon>
    </lineage>
</organism>
<dbReference type="InterPro" id="IPR001810">
    <property type="entry name" value="F-box_dom"/>
</dbReference>
<accession>A0A232LV09</accession>
<proteinExistence type="predicted"/>
<dbReference type="PROSITE" id="PS50181">
    <property type="entry name" value="FBOX"/>
    <property type="match status" value="1"/>
</dbReference>
<dbReference type="SUPFAM" id="SSF81383">
    <property type="entry name" value="F-box domain"/>
    <property type="match status" value="1"/>
</dbReference>
<dbReference type="Pfam" id="PF12937">
    <property type="entry name" value="F-box-like"/>
    <property type="match status" value="1"/>
</dbReference>
<sequence length="306" mass="34242">MVNGELRSFSDPTRRLCGAEDFPFDDGWMRRLSLKAWREKKVVFTWSLEWGRTAVMEGGPKATWGRSKRPPKRRCRVGEGAFKARTDEMVMEGEAFATLPWWSVNLAVPVWYGEEGGKTLKEDLALRTCHADSDGGGLRQGLEPPASVMQTFPITSLPLEVFWAILDYLSLHDLLSLYAVSKSFLHLITPRVFSTISFNLSRGDVYSKLLFLESISTSSSIIASAVKTLRIDSLKISHKDQVTDSVREIITSQTHEDGIELDKEAVQAVILGHLALSLTKLRNLETVKSADLPRSDNMQPFLPSKA</sequence>
<evidence type="ECO:0000313" key="2">
    <source>
        <dbReference type="EMBL" id="OXV07914.1"/>
    </source>
</evidence>
<name>A0A232LV09_9EURO</name>
<comment type="caution">
    <text evidence="2">The sequence shown here is derived from an EMBL/GenBank/DDBJ whole genome shotgun (WGS) entry which is preliminary data.</text>
</comment>
<dbReference type="AlphaFoldDB" id="A0A232LV09"/>
<dbReference type="InterPro" id="IPR036047">
    <property type="entry name" value="F-box-like_dom_sf"/>
</dbReference>
<reference evidence="2 3" key="1">
    <citation type="journal article" date="2015" name="Environ. Microbiol.">
        <title>Metagenome sequence of Elaphomyces granulatus from sporocarp tissue reveals Ascomycota ectomycorrhizal fingerprints of genome expansion and a Proteobacteria-rich microbiome.</title>
        <authorList>
            <person name="Quandt C.A."/>
            <person name="Kohler A."/>
            <person name="Hesse C.N."/>
            <person name="Sharpton T.J."/>
            <person name="Martin F."/>
            <person name="Spatafora J.W."/>
        </authorList>
    </citation>
    <scope>NUCLEOTIDE SEQUENCE [LARGE SCALE GENOMIC DNA]</scope>
    <source>
        <strain evidence="2 3">OSC145934</strain>
    </source>
</reference>